<dbReference type="RefSeq" id="WP_164352571.1">
    <property type="nucleotide sequence ID" value="NZ_JAABNT010000002.1"/>
</dbReference>
<dbReference type="GO" id="GO:0046872">
    <property type="term" value="F:metal ion binding"/>
    <property type="evidence" value="ECO:0007669"/>
    <property type="project" value="UniProtKB-KW"/>
</dbReference>
<comment type="caution">
    <text evidence="6">The sequence shown here is derived from an EMBL/GenBank/DDBJ whole genome shotgun (WGS) entry which is preliminary data.</text>
</comment>
<feature type="domain" description="CENP-V/GFA" evidence="5">
    <location>
        <begin position="5"/>
        <end position="134"/>
    </location>
</feature>
<reference evidence="6 7" key="1">
    <citation type="submission" date="2020-01" db="EMBL/GenBank/DDBJ databases">
        <title>Sulfitobacter sediminilitoris sp. nov., isolated from a tidal flat.</title>
        <authorList>
            <person name="Park S."/>
            <person name="Yoon J.-H."/>
        </authorList>
    </citation>
    <scope>NUCLEOTIDE SEQUENCE [LARGE SCALE GENOMIC DNA]</scope>
    <source>
        <strain evidence="6 7">JBTF-M27</strain>
    </source>
</reference>
<dbReference type="PANTHER" id="PTHR33337:SF40">
    <property type="entry name" value="CENP-V_GFA DOMAIN-CONTAINING PROTEIN-RELATED"/>
    <property type="match status" value="1"/>
</dbReference>
<keyword evidence="4" id="KW-0456">Lyase</keyword>
<organism evidence="6 7">
    <name type="scientific">Sulfitobacter sediminilitoris</name>
    <dbReference type="NCBI Taxonomy" id="2698830"/>
    <lineage>
        <taxon>Bacteria</taxon>
        <taxon>Pseudomonadati</taxon>
        <taxon>Pseudomonadota</taxon>
        <taxon>Alphaproteobacteria</taxon>
        <taxon>Rhodobacterales</taxon>
        <taxon>Roseobacteraceae</taxon>
        <taxon>Sulfitobacter</taxon>
    </lineage>
</organism>
<evidence type="ECO:0000256" key="2">
    <source>
        <dbReference type="ARBA" id="ARBA00022723"/>
    </source>
</evidence>
<gene>
    <name evidence="6" type="ORF">GV827_04890</name>
</gene>
<dbReference type="InterPro" id="IPR006913">
    <property type="entry name" value="CENP-V/GFA"/>
</dbReference>
<dbReference type="AlphaFoldDB" id="A0A6P0C9D0"/>
<sequence length="148" mass="16026">MSEEIKGHCLCGAVKITVTGPLGDISACHCDLCTRWSGSVQMGIEVPQERVEITGPVKTHRSSPIGKRAWCDTCGSAVWFRYPEGPDAGYFELAPGLFDNAGGAKLVRIVYADRHPDGYALAGDVQRVSKAEYEAKHPFVEEKTNAVS</sequence>
<dbReference type="GO" id="GO:0016846">
    <property type="term" value="F:carbon-sulfur lyase activity"/>
    <property type="evidence" value="ECO:0007669"/>
    <property type="project" value="InterPro"/>
</dbReference>
<evidence type="ECO:0000259" key="5">
    <source>
        <dbReference type="PROSITE" id="PS51891"/>
    </source>
</evidence>
<dbReference type="PROSITE" id="PS51891">
    <property type="entry name" value="CENP_V_GFA"/>
    <property type="match status" value="1"/>
</dbReference>
<dbReference type="PANTHER" id="PTHR33337">
    <property type="entry name" value="GFA DOMAIN-CONTAINING PROTEIN"/>
    <property type="match status" value="1"/>
</dbReference>
<evidence type="ECO:0000256" key="1">
    <source>
        <dbReference type="ARBA" id="ARBA00005495"/>
    </source>
</evidence>
<protein>
    <submittedName>
        <fullName evidence="6">GFA family protein</fullName>
    </submittedName>
</protein>
<keyword evidence="7" id="KW-1185">Reference proteome</keyword>
<dbReference type="Proteomes" id="UP000468591">
    <property type="component" value="Unassembled WGS sequence"/>
</dbReference>
<evidence type="ECO:0000256" key="4">
    <source>
        <dbReference type="ARBA" id="ARBA00023239"/>
    </source>
</evidence>
<keyword evidence="2" id="KW-0479">Metal-binding</keyword>
<dbReference type="SUPFAM" id="SSF51316">
    <property type="entry name" value="Mss4-like"/>
    <property type="match status" value="1"/>
</dbReference>
<dbReference type="Gene3D" id="3.90.1590.10">
    <property type="entry name" value="glutathione-dependent formaldehyde- activating enzyme (gfa)"/>
    <property type="match status" value="1"/>
</dbReference>
<dbReference type="InterPro" id="IPR011057">
    <property type="entry name" value="Mss4-like_sf"/>
</dbReference>
<accession>A0A6P0C9D0</accession>
<evidence type="ECO:0000313" key="7">
    <source>
        <dbReference type="Proteomes" id="UP000468591"/>
    </source>
</evidence>
<name>A0A6P0C9D0_9RHOB</name>
<evidence type="ECO:0000313" key="6">
    <source>
        <dbReference type="EMBL" id="NEK21738.1"/>
    </source>
</evidence>
<keyword evidence="3" id="KW-0862">Zinc</keyword>
<proteinExistence type="inferred from homology"/>
<evidence type="ECO:0000256" key="3">
    <source>
        <dbReference type="ARBA" id="ARBA00022833"/>
    </source>
</evidence>
<dbReference type="Pfam" id="PF04828">
    <property type="entry name" value="GFA"/>
    <property type="match status" value="1"/>
</dbReference>
<comment type="similarity">
    <text evidence="1">Belongs to the Gfa family.</text>
</comment>
<dbReference type="EMBL" id="JAABNT010000002">
    <property type="protein sequence ID" value="NEK21738.1"/>
    <property type="molecule type" value="Genomic_DNA"/>
</dbReference>